<dbReference type="Proteomes" id="UP000236161">
    <property type="component" value="Unassembled WGS sequence"/>
</dbReference>
<dbReference type="AlphaFoldDB" id="A0A2H9ZRJ1"/>
<organism evidence="2 3">
    <name type="scientific">Apostasia shenzhenica</name>
    <dbReference type="NCBI Taxonomy" id="1088818"/>
    <lineage>
        <taxon>Eukaryota</taxon>
        <taxon>Viridiplantae</taxon>
        <taxon>Streptophyta</taxon>
        <taxon>Embryophyta</taxon>
        <taxon>Tracheophyta</taxon>
        <taxon>Spermatophyta</taxon>
        <taxon>Magnoliopsida</taxon>
        <taxon>Liliopsida</taxon>
        <taxon>Asparagales</taxon>
        <taxon>Orchidaceae</taxon>
        <taxon>Apostasioideae</taxon>
        <taxon>Apostasia</taxon>
    </lineage>
</organism>
<dbReference type="EMBL" id="KZ454678">
    <property type="protein sequence ID" value="PKA45913.1"/>
    <property type="molecule type" value="Genomic_DNA"/>
</dbReference>
<reference evidence="2 3" key="1">
    <citation type="journal article" date="2017" name="Nature">
        <title>The Apostasia genome and the evolution of orchids.</title>
        <authorList>
            <person name="Zhang G.Q."/>
            <person name="Liu K.W."/>
            <person name="Li Z."/>
            <person name="Lohaus R."/>
            <person name="Hsiao Y.Y."/>
            <person name="Niu S.C."/>
            <person name="Wang J.Y."/>
            <person name="Lin Y.C."/>
            <person name="Xu Q."/>
            <person name="Chen L.J."/>
            <person name="Yoshida K."/>
            <person name="Fujiwara S."/>
            <person name="Wang Z.W."/>
            <person name="Zhang Y.Q."/>
            <person name="Mitsuda N."/>
            <person name="Wang M."/>
            <person name="Liu G.H."/>
            <person name="Pecoraro L."/>
            <person name="Huang H.X."/>
            <person name="Xiao X.J."/>
            <person name="Lin M."/>
            <person name="Wu X.Y."/>
            <person name="Wu W.L."/>
            <person name="Chen Y.Y."/>
            <person name="Chang S.B."/>
            <person name="Sakamoto S."/>
            <person name="Ohme-Takagi M."/>
            <person name="Yagi M."/>
            <person name="Zeng S.J."/>
            <person name="Shen C.Y."/>
            <person name="Yeh C.M."/>
            <person name="Luo Y.B."/>
            <person name="Tsai W.C."/>
            <person name="Van de Peer Y."/>
            <person name="Liu Z.J."/>
        </authorList>
    </citation>
    <scope>NUCLEOTIDE SEQUENCE [LARGE SCALE GENOMIC DNA]</scope>
    <source>
        <strain evidence="3">cv. Shenzhen</strain>
        <tissue evidence="2">Stem</tissue>
    </source>
</reference>
<feature type="region of interest" description="Disordered" evidence="1">
    <location>
        <begin position="1"/>
        <end position="39"/>
    </location>
</feature>
<accession>A0A2H9ZRJ1</accession>
<gene>
    <name evidence="2" type="ORF">AXF42_Ash016940</name>
</gene>
<dbReference type="PANTHER" id="PTHR33240:SF15">
    <property type="entry name" value="GAG-PRO-LIKE PROTEIN"/>
    <property type="match status" value="1"/>
</dbReference>
<dbReference type="OrthoDB" id="1937476at2759"/>
<feature type="compositionally biased region" description="Polar residues" evidence="1">
    <location>
        <begin position="21"/>
        <end position="35"/>
    </location>
</feature>
<name>A0A2H9ZRJ1_9ASPA</name>
<evidence type="ECO:0000256" key="1">
    <source>
        <dbReference type="SAM" id="MobiDB-lite"/>
    </source>
</evidence>
<evidence type="ECO:0000313" key="3">
    <source>
        <dbReference type="Proteomes" id="UP000236161"/>
    </source>
</evidence>
<proteinExistence type="predicted"/>
<dbReference type="PANTHER" id="PTHR33240">
    <property type="entry name" value="OS08G0508500 PROTEIN"/>
    <property type="match status" value="1"/>
</dbReference>
<keyword evidence="3" id="KW-1185">Reference proteome</keyword>
<protein>
    <submittedName>
        <fullName evidence="2">Uncharacterized protein</fullName>
    </submittedName>
</protein>
<sequence>MLMAPTFNAAQKGKAPADTGAPTQDLQPPGSSQPMRSYPPAARTINTIFSVDPTVVHREVFEVDDISYQPSSSIPLIFYHEDLPRMGNHHNDLIVATARVADFDVRRVVLDSGSATDILFESAFLQMGLKKTNLLHTETTLLNFSGERVWPLGFISLPVSFCDDNGYAMSW</sequence>
<evidence type="ECO:0000313" key="2">
    <source>
        <dbReference type="EMBL" id="PKA45913.1"/>
    </source>
</evidence>